<name>A0A2P6PTW9_ROSCH</name>
<reference evidence="8 9" key="1">
    <citation type="journal article" date="2018" name="Nat. Genet.">
        <title>The Rosa genome provides new insights in the design of modern roses.</title>
        <authorList>
            <person name="Bendahmane M."/>
        </authorList>
    </citation>
    <scope>NUCLEOTIDE SEQUENCE [LARGE SCALE GENOMIC DNA]</scope>
    <source>
        <strain evidence="9">cv. Old Blush</strain>
    </source>
</reference>
<dbReference type="Pfam" id="PF02586">
    <property type="entry name" value="SRAP"/>
    <property type="match status" value="1"/>
</dbReference>
<dbReference type="GO" id="GO:0106300">
    <property type="term" value="P:protein-DNA covalent cross-linking repair"/>
    <property type="evidence" value="ECO:0007669"/>
    <property type="project" value="InterPro"/>
</dbReference>
<organism evidence="8 9">
    <name type="scientific">Rosa chinensis</name>
    <name type="common">China rose</name>
    <dbReference type="NCBI Taxonomy" id="74649"/>
    <lineage>
        <taxon>Eukaryota</taxon>
        <taxon>Viridiplantae</taxon>
        <taxon>Streptophyta</taxon>
        <taxon>Embryophyta</taxon>
        <taxon>Tracheophyta</taxon>
        <taxon>Spermatophyta</taxon>
        <taxon>Magnoliopsida</taxon>
        <taxon>eudicotyledons</taxon>
        <taxon>Gunneridae</taxon>
        <taxon>Pentapetalae</taxon>
        <taxon>rosids</taxon>
        <taxon>fabids</taxon>
        <taxon>Rosales</taxon>
        <taxon>Rosaceae</taxon>
        <taxon>Rosoideae</taxon>
        <taxon>Rosoideae incertae sedis</taxon>
        <taxon>Rosa</taxon>
    </lineage>
</organism>
<evidence type="ECO:0000256" key="6">
    <source>
        <dbReference type="ARBA" id="ARBA00023125"/>
    </source>
</evidence>
<evidence type="ECO:0000256" key="2">
    <source>
        <dbReference type="ARBA" id="ARBA00022670"/>
    </source>
</evidence>
<dbReference type="STRING" id="74649.A0A2P6PTW9"/>
<keyword evidence="7" id="KW-0456">Lyase</keyword>
<comment type="caution">
    <text evidence="8">The sequence shown here is derived from an EMBL/GenBank/DDBJ whole genome shotgun (WGS) entry which is preliminary data.</text>
</comment>
<keyword evidence="3" id="KW-0227">DNA damage</keyword>
<dbReference type="PANTHER" id="PTHR13604">
    <property type="entry name" value="DC12-RELATED"/>
    <property type="match status" value="1"/>
</dbReference>
<dbReference type="GO" id="GO:0003697">
    <property type="term" value="F:single-stranded DNA binding"/>
    <property type="evidence" value="ECO:0007669"/>
    <property type="project" value="InterPro"/>
</dbReference>
<dbReference type="AlphaFoldDB" id="A0A2P6PTW9"/>
<comment type="similarity">
    <text evidence="1">Belongs to the SOS response-associated peptidase family.</text>
</comment>
<protein>
    <submittedName>
        <fullName evidence="8">Putative phytanoyl-CoA dioxygenase</fullName>
        <ecNumber evidence="8">1.14.11.18</ecNumber>
    </submittedName>
</protein>
<evidence type="ECO:0000313" key="9">
    <source>
        <dbReference type="Proteomes" id="UP000238479"/>
    </source>
</evidence>
<dbReference type="GO" id="GO:0048244">
    <property type="term" value="F:phytanoyl-CoA dioxygenase activity"/>
    <property type="evidence" value="ECO:0007669"/>
    <property type="project" value="UniProtKB-EC"/>
</dbReference>
<dbReference type="GO" id="GO:0016829">
    <property type="term" value="F:lyase activity"/>
    <property type="evidence" value="ECO:0007669"/>
    <property type="project" value="UniProtKB-KW"/>
</dbReference>
<dbReference type="Proteomes" id="UP000238479">
    <property type="component" value="Chromosome 6"/>
</dbReference>
<accession>A0A2P6PTW9</accession>
<sequence>MTQVFPLSLITYEYLKVNRCQICISRFYEWKKDGSKKQPYYVHFKDARRLLFAALYDSWENSEGEKLYTFTIITTSSSSALGGSMMSPACSFSFMFLCVLLQMLVILGDKESIDTWLNDSSSSYFDKLLKPYEGSDLQQGIGGEVVPHQDNSFLYTEPQTCTCMWLTLEDATVVNGCLWAIPGSQKDGLVRWFIRGEDGVTFDRPSPAPA</sequence>
<proteinExistence type="inferred from homology"/>
<evidence type="ECO:0000256" key="5">
    <source>
        <dbReference type="ARBA" id="ARBA00023124"/>
    </source>
</evidence>
<dbReference type="Gene3D" id="3.90.1680.10">
    <property type="entry name" value="SOS response associated peptidase-like"/>
    <property type="match status" value="1"/>
</dbReference>
<dbReference type="PANTHER" id="PTHR13604:SF0">
    <property type="entry name" value="ABASIC SITE PROCESSING PROTEIN HMCES"/>
    <property type="match status" value="1"/>
</dbReference>
<evidence type="ECO:0000256" key="4">
    <source>
        <dbReference type="ARBA" id="ARBA00022801"/>
    </source>
</evidence>
<dbReference type="EC" id="1.14.11.18" evidence="8"/>
<evidence type="ECO:0000256" key="7">
    <source>
        <dbReference type="ARBA" id="ARBA00023239"/>
    </source>
</evidence>
<dbReference type="InterPro" id="IPR036590">
    <property type="entry name" value="SRAP-like"/>
</dbReference>
<dbReference type="SUPFAM" id="SSF143081">
    <property type="entry name" value="BB1717-like"/>
    <property type="match status" value="1"/>
</dbReference>
<evidence type="ECO:0000256" key="1">
    <source>
        <dbReference type="ARBA" id="ARBA00008136"/>
    </source>
</evidence>
<keyword evidence="8" id="KW-0560">Oxidoreductase</keyword>
<evidence type="ECO:0000256" key="3">
    <source>
        <dbReference type="ARBA" id="ARBA00022763"/>
    </source>
</evidence>
<dbReference type="Gene3D" id="2.60.120.620">
    <property type="entry name" value="q2cbj1_9rhob like domain"/>
    <property type="match status" value="1"/>
</dbReference>
<keyword evidence="2" id="KW-0645">Protease</keyword>
<dbReference type="Gramene" id="PRQ25375">
    <property type="protein sequence ID" value="PRQ25375"/>
    <property type="gene ID" value="RchiOBHm_Chr6g0283021"/>
</dbReference>
<dbReference type="InterPro" id="IPR003738">
    <property type="entry name" value="SRAP"/>
</dbReference>
<keyword evidence="8" id="KW-0223">Dioxygenase</keyword>
<keyword evidence="6" id="KW-0238">DNA-binding</keyword>
<gene>
    <name evidence="8" type="ORF">RchiOBHm_Chr6g0283021</name>
</gene>
<keyword evidence="5" id="KW-0190">Covalent protein-DNA linkage</keyword>
<evidence type="ECO:0000313" key="8">
    <source>
        <dbReference type="EMBL" id="PRQ25375.1"/>
    </source>
</evidence>
<dbReference type="EMBL" id="PDCK01000044">
    <property type="protein sequence ID" value="PRQ25375.1"/>
    <property type="molecule type" value="Genomic_DNA"/>
</dbReference>
<dbReference type="SUPFAM" id="SSF51197">
    <property type="entry name" value="Clavaminate synthase-like"/>
    <property type="match status" value="1"/>
</dbReference>
<keyword evidence="4" id="KW-0378">Hydrolase</keyword>
<dbReference type="GO" id="GO:0008233">
    <property type="term" value="F:peptidase activity"/>
    <property type="evidence" value="ECO:0007669"/>
    <property type="project" value="UniProtKB-KW"/>
</dbReference>
<keyword evidence="9" id="KW-1185">Reference proteome</keyword>
<dbReference type="GO" id="GO:0006508">
    <property type="term" value="P:proteolysis"/>
    <property type="evidence" value="ECO:0007669"/>
    <property type="project" value="UniProtKB-KW"/>
</dbReference>